<keyword evidence="6" id="KW-1185">Reference proteome</keyword>
<evidence type="ECO:0000256" key="2">
    <source>
        <dbReference type="ARBA" id="ARBA00023002"/>
    </source>
</evidence>
<comment type="similarity">
    <text evidence="1 3">Belongs to the short-chain dehydrogenases/reductases (SDR) family.</text>
</comment>
<evidence type="ECO:0000256" key="1">
    <source>
        <dbReference type="ARBA" id="ARBA00006484"/>
    </source>
</evidence>
<gene>
    <name evidence="5" type="ordered locus">Mvan_3113</name>
</gene>
<evidence type="ECO:0000256" key="3">
    <source>
        <dbReference type="RuleBase" id="RU000363"/>
    </source>
</evidence>
<dbReference type="GO" id="GO:0016020">
    <property type="term" value="C:membrane"/>
    <property type="evidence" value="ECO:0007669"/>
    <property type="project" value="TreeGrafter"/>
</dbReference>
<dbReference type="InterPro" id="IPR057326">
    <property type="entry name" value="KR_dom"/>
</dbReference>
<dbReference type="PRINTS" id="PR00081">
    <property type="entry name" value="GDHRDH"/>
</dbReference>
<evidence type="ECO:0000313" key="5">
    <source>
        <dbReference type="EMBL" id="ABM13915.1"/>
    </source>
</evidence>
<dbReference type="RefSeq" id="WP_011780320.1">
    <property type="nucleotide sequence ID" value="NC_008726.1"/>
</dbReference>
<keyword evidence="2" id="KW-0560">Oxidoreductase</keyword>
<accession>A1T9R5</accession>
<dbReference type="SMART" id="SM00822">
    <property type="entry name" value="PKS_KR"/>
    <property type="match status" value="1"/>
</dbReference>
<dbReference type="eggNOG" id="COG0300">
    <property type="taxonomic scope" value="Bacteria"/>
</dbReference>
<dbReference type="PIRSF" id="PIRSF000126">
    <property type="entry name" value="11-beta-HSD1"/>
    <property type="match status" value="1"/>
</dbReference>
<sequence>MSLAKPSAGTTVVITGASSGIGEHIARGLARRGYSLTLIARRRDRLEALSDELCRARSISVDVVALDLNEQSARAEAVERLRSGAVAGLVNSAGFGTNGLLQDLPPDRERDQVIVNVLALTELTHAVLPQMVERGAGAVLNIGSIAGFQPLPGAAVYSATKAYVQTFSEAVHEGLHGTGVSCTALCPGPVPTEWWEIAGEKPPGGKVAVSVEEVAEAGIAAMREGKRLVVPGLVPKLTGLGGRFTPRALLLPALRMAAARRR</sequence>
<dbReference type="EMBL" id="CP000511">
    <property type="protein sequence ID" value="ABM13915.1"/>
    <property type="molecule type" value="Genomic_DNA"/>
</dbReference>
<proteinExistence type="inferred from homology"/>
<reference evidence="5" key="1">
    <citation type="submission" date="2006-12" db="EMBL/GenBank/DDBJ databases">
        <title>Complete sequence of Mycobacterium vanbaalenii PYR-1.</title>
        <authorList>
            <consortium name="US DOE Joint Genome Institute"/>
            <person name="Copeland A."/>
            <person name="Lucas S."/>
            <person name="Lapidus A."/>
            <person name="Barry K."/>
            <person name="Detter J.C."/>
            <person name="Glavina del Rio T."/>
            <person name="Hammon N."/>
            <person name="Israni S."/>
            <person name="Dalin E."/>
            <person name="Tice H."/>
            <person name="Pitluck S."/>
            <person name="Singan V."/>
            <person name="Schmutz J."/>
            <person name="Larimer F."/>
            <person name="Land M."/>
            <person name="Hauser L."/>
            <person name="Kyrpides N."/>
            <person name="Anderson I.J."/>
            <person name="Miller C."/>
            <person name="Richardson P."/>
        </authorList>
    </citation>
    <scope>NUCLEOTIDE SEQUENCE [LARGE SCALE GENOMIC DNA]</scope>
    <source>
        <strain evidence="5">PYR-1</strain>
    </source>
</reference>
<dbReference type="PANTHER" id="PTHR44196:SF2">
    <property type="entry name" value="SHORT-CHAIN DEHYDROGENASE-RELATED"/>
    <property type="match status" value="1"/>
</dbReference>
<dbReference type="InterPro" id="IPR002347">
    <property type="entry name" value="SDR_fam"/>
</dbReference>
<dbReference type="InterPro" id="IPR020904">
    <property type="entry name" value="Sc_DH/Rdtase_CS"/>
</dbReference>
<dbReference type="KEGG" id="mva:Mvan_3113"/>
<dbReference type="Pfam" id="PF00106">
    <property type="entry name" value="adh_short"/>
    <property type="match status" value="1"/>
</dbReference>
<dbReference type="SUPFAM" id="SSF51735">
    <property type="entry name" value="NAD(P)-binding Rossmann-fold domains"/>
    <property type="match status" value="1"/>
</dbReference>
<dbReference type="Proteomes" id="UP000009159">
    <property type="component" value="Chromosome"/>
</dbReference>
<dbReference type="Gene3D" id="3.40.50.720">
    <property type="entry name" value="NAD(P)-binding Rossmann-like Domain"/>
    <property type="match status" value="1"/>
</dbReference>
<dbReference type="PRINTS" id="PR00080">
    <property type="entry name" value="SDRFAMILY"/>
</dbReference>
<evidence type="ECO:0000313" key="6">
    <source>
        <dbReference type="Proteomes" id="UP000009159"/>
    </source>
</evidence>
<dbReference type="PANTHER" id="PTHR44196">
    <property type="entry name" value="DEHYDROGENASE/REDUCTASE SDR FAMILY MEMBER 7B"/>
    <property type="match status" value="1"/>
</dbReference>
<protein>
    <submittedName>
        <fullName evidence="5">Short-chain dehydrogenase/reductase SDR</fullName>
    </submittedName>
</protein>
<dbReference type="PROSITE" id="PS00061">
    <property type="entry name" value="ADH_SHORT"/>
    <property type="match status" value="1"/>
</dbReference>
<evidence type="ECO:0000259" key="4">
    <source>
        <dbReference type="SMART" id="SM00822"/>
    </source>
</evidence>
<name>A1T9R5_MYCVP</name>
<organism evidence="5 6">
    <name type="scientific">Mycolicibacterium vanbaalenii (strain DSM 7251 / JCM 13017 / BCRC 16820 / KCTC 9966 / NRRL B-24157 / PYR-1)</name>
    <name type="common">Mycobacterium vanbaalenii</name>
    <dbReference type="NCBI Taxonomy" id="350058"/>
    <lineage>
        <taxon>Bacteria</taxon>
        <taxon>Bacillati</taxon>
        <taxon>Actinomycetota</taxon>
        <taxon>Actinomycetes</taxon>
        <taxon>Mycobacteriales</taxon>
        <taxon>Mycobacteriaceae</taxon>
        <taxon>Mycolicibacterium</taxon>
    </lineage>
</organism>
<dbReference type="GO" id="GO:0016491">
    <property type="term" value="F:oxidoreductase activity"/>
    <property type="evidence" value="ECO:0007669"/>
    <property type="project" value="UniProtKB-KW"/>
</dbReference>
<dbReference type="STRING" id="350058.Mvan_3113"/>
<dbReference type="AlphaFoldDB" id="A1T9R5"/>
<feature type="domain" description="Ketoreductase" evidence="4">
    <location>
        <begin position="10"/>
        <end position="194"/>
    </location>
</feature>
<dbReference type="HOGENOM" id="CLU_010194_2_1_11"/>
<dbReference type="InterPro" id="IPR036291">
    <property type="entry name" value="NAD(P)-bd_dom_sf"/>
</dbReference>